<dbReference type="PROSITE" id="PS00518">
    <property type="entry name" value="ZF_RING_1"/>
    <property type="match status" value="1"/>
</dbReference>
<dbReference type="SMART" id="SM00184">
    <property type="entry name" value="RING"/>
    <property type="match status" value="2"/>
</dbReference>
<dbReference type="SUPFAM" id="SSF57850">
    <property type="entry name" value="RING/U-box"/>
    <property type="match status" value="2"/>
</dbReference>
<feature type="region of interest" description="Disordered" evidence="5">
    <location>
        <begin position="1"/>
        <end position="37"/>
    </location>
</feature>
<accession>A0AAD6N0C8</accession>
<dbReference type="Gene3D" id="2.30.130.40">
    <property type="entry name" value="LON domain-like"/>
    <property type="match status" value="1"/>
</dbReference>
<name>A0AAD6N0C8_9EURO</name>
<feature type="region of interest" description="Disordered" evidence="5">
    <location>
        <begin position="635"/>
        <end position="678"/>
    </location>
</feature>
<dbReference type="InterPro" id="IPR013083">
    <property type="entry name" value="Znf_RING/FYVE/PHD"/>
</dbReference>
<evidence type="ECO:0000313" key="9">
    <source>
        <dbReference type="EMBL" id="KAJ5738825.1"/>
    </source>
</evidence>
<keyword evidence="2 4" id="KW-0863">Zinc-finger</keyword>
<proteinExistence type="predicted"/>
<evidence type="ECO:0000256" key="6">
    <source>
        <dbReference type="SAM" id="Phobius"/>
    </source>
</evidence>
<evidence type="ECO:0000256" key="2">
    <source>
        <dbReference type="ARBA" id="ARBA00022771"/>
    </source>
</evidence>
<dbReference type="Gene3D" id="3.30.40.10">
    <property type="entry name" value="Zinc/RING finger domain, C3HC4 (zinc finger)"/>
    <property type="match status" value="2"/>
</dbReference>
<dbReference type="PANTHER" id="PTHR23327">
    <property type="entry name" value="RING FINGER PROTEIN 127"/>
    <property type="match status" value="1"/>
</dbReference>
<dbReference type="InterPro" id="IPR003111">
    <property type="entry name" value="Lon_prtase_N"/>
</dbReference>
<dbReference type="InterPro" id="IPR015947">
    <property type="entry name" value="PUA-like_sf"/>
</dbReference>
<keyword evidence="6" id="KW-1133">Transmembrane helix</keyword>
<dbReference type="PROSITE" id="PS51787">
    <property type="entry name" value="LON_N"/>
    <property type="match status" value="1"/>
</dbReference>
<dbReference type="PANTHER" id="PTHR23327:SF42">
    <property type="entry name" value="LON PEPTIDASE N-TERMINAL DOMAIN AND RING FINGER PROTEIN C14F5.10C"/>
    <property type="match status" value="1"/>
</dbReference>
<feature type="domain" description="Lon N-terminal" evidence="8">
    <location>
        <begin position="278"/>
        <end position="524"/>
    </location>
</feature>
<evidence type="ECO:0008006" key="11">
    <source>
        <dbReference type="Google" id="ProtNLM"/>
    </source>
</evidence>
<dbReference type="InterPro" id="IPR001841">
    <property type="entry name" value="Znf_RING"/>
</dbReference>
<evidence type="ECO:0000256" key="4">
    <source>
        <dbReference type="PROSITE-ProRule" id="PRU00175"/>
    </source>
</evidence>
<dbReference type="EMBL" id="JAQJAN010000002">
    <property type="protein sequence ID" value="KAJ5738825.1"/>
    <property type="molecule type" value="Genomic_DNA"/>
</dbReference>
<evidence type="ECO:0000256" key="3">
    <source>
        <dbReference type="ARBA" id="ARBA00022833"/>
    </source>
</evidence>
<keyword evidence="3" id="KW-0862">Zinc</keyword>
<keyword evidence="6" id="KW-0812">Transmembrane</keyword>
<dbReference type="InterPro" id="IPR046336">
    <property type="entry name" value="Lon_prtase_N_sf"/>
</dbReference>
<dbReference type="PROSITE" id="PS50089">
    <property type="entry name" value="ZF_RING_2"/>
    <property type="match status" value="1"/>
</dbReference>
<keyword evidence="1" id="KW-0479">Metal-binding</keyword>
<evidence type="ECO:0000259" key="8">
    <source>
        <dbReference type="PROSITE" id="PS51787"/>
    </source>
</evidence>
<sequence>MEPAAVSPSQRPDSADDSAPTVESSDISSSEEHSHPEVEITPHMIVRLIQCPHCSKPLRNPCRLPCGNTVCRECLPQARPRTGITYPVAPGRHEGFTCYWEGKRGCVGEHCVVDCGTDIVLCFVAGLFHEEFMRLLSDTDNPDPRHEDERVVRWRPAATPVSKLQSLQISHRGWLNGIYQFALEGRFPCDATDVSYEEPNGSTSDEDTQTPQSLSQDDRIRFQKLRDRLRAEVDCQVCYSLILDPMTLPCGHTFCRSCIARVVDHSDLCPICRRKIGMPTSIQSEPTNQVLSKIIDQFFADQVIARREALAQDELGMDHERRLPLLVVESGDGKFGMVMYNRRGRPQGDEIGSAPFMQFGTLLMVERYELLPDGRSLVIATGVSRFKVLEAGMLDGYHIARTERVDDISLAEEERLEAMETSTHENPYALPEDEIVEPPLDSMSTQDLMLLTREFIRKQRQSGAPWLHPRVMLAYGPVPIDAARFPWWFASILPIAEEEKYPILSARSVRERLKICARWTKELEARDWSSRSSVNAVFPLSTIFSSLTPNVLTSFTPFSFSISISIGGSPFPSAIRQLNNRDEQQQTNTDDSPATYIPRTLVIGAFLAIFLGQVGINFLQVMRTGRRQRRQAMELQFPQPIPPQPRTQNWGMEDNTGAQAVPDDGEGTQVADTRPATG</sequence>
<evidence type="ECO:0000259" key="7">
    <source>
        <dbReference type="PROSITE" id="PS50089"/>
    </source>
</evidence>
<dbReference type="GO" id="GO:0061630">
    <property type="term" value="F:ubiquitin protein ligase activity"/>
    <property type="evidence" value="ECO:0007669"/>
    <property type="project" value="TreeGrafter"/>
</dbReference>
<protein>
    <recommendedName>
        <fullName evidence="11">RING-type domain-containing protein</fullName>
    </recommendedName>
</protein>
<dbReference type="GO" id="GO:0008270">
    <property type="term" value="F:zinc ion binding"/>
    <property type="evidence" value="ECO:0007669"/>
    <property type="project" value="UniProtKB-KW"/>
</dbReference>
<feature type="transmembrane region" description="Helical" evidence="6">
    <location>
        <begin position="596"/>
        <end position="619"/>
    </location>
</feature>
<dbReference type="Pfam" id="PF13923">
    <property type="entry name" value="zf-C3HC4_2"/>
    <property type="match status" value="1"/>
</dbReference>
<feature type="region of interest" description="Disordered" evidence="5">
    <location>
        <begin position="195"/>
        <end position="217"/>
    </location>
</feature>
<evidence type="ECO:0000256" key="1">
    <source>
        <dbReference type="ARBA" id="ARBA00022723"/>
    </source>
</evidence>
<reference evidence="9" key="2">
    <citation type="submission" date="2023-01" db="EMBL/GenBank/DDBJ databases">
        <authorList>
            <person name="Petersen C."/>
        </authorList>
    </citation>
    <scope>NUCLEOTIDE SEQUENCE</scope>
    <source>
        <strain evidence="9">IBT 17514</strain>
    </source>
</reference>
<dbReference type="SUPFAM" id="SSF88697">
    <property type="entry name" value="PUA domain-like"/>
    <property type="match status" value="1"/>
</dbReference>
<reference evidence="9" key="1">
    <citation type="journal article" date="2023" name="IMA Fungus">
        <title>Comparative genomic study of the Penicillium genus elucidates a diverse pangenome and 15 lateral gene transfer events.</title>
        <authorList>
            <person name="Petersen C."/>
            <person name="Sorensen T."/>
            <person name="Nielsen M.R."/>
            <person name="Sondergaard T.E."/>
            <person name="Sorensen J.L."/>
            <person name="Fitzpatrick D.A."/>
            <person name="Frisvad J.C."/>
            <person name="Nielsen K.L."/>
        </authorList>
    </citation>
    <scope>NUCLEOTIDE SEQUENCE</scope>
    <source>
        <strain evidence="9">IBT 17514</strain>
    </source>
</reference>
<dbReference type="Proteomes" id="UP001215712">
    <property type="component" value="Unassembled WGS sequence"/>
</dbReference>
<dbReference type="CDD" id="cd16514">
    <property type="entry name" value="RING-HC_LONFs_rpt2"/>
    <property type="match status" value="1"/>
</dbReference>
<dbReference type="Pfam" id="PF02190">
    <property type="entry name" value="LON_substr_bdg"/>
    <property type="match status" value="1"/>
</dbReference>
<evidence type="ECO:0000256" key="5">
    <source>
        <dbReference type="SAM" id="MobiDB-lite"/>
    </source>
</evidence>
<gene>
    <name evidence="9" type="ORF">N7493_001980</name>
</gene>
<dbReference type="AlphaFoldDB" id="A0AAD6N0C8"/>
<comment type="caution">
    <text evidence="9">The sequence shown here is derived from an EMBL/GenBank/DDBJ whole genome shotgun (WGS) entry which is preliminary data.</text>
</comment>
<organism evidence="9 10">
    <name type="scientific">Penicillium malachiteum</name>
    <dbReference type="NCBI Taxonomy" id="1324776"/>
    <lineage>
        <taxon>Eukaryota</taxon>
        <taxon>Fungi</taxon>
        <taxon>Dikarya</taxon>
        <taxon>Ascomycota</taxon>
        <taxon>Pezizomycotina</taxon>
        <taxon>Eurotiomycetes</taxon>
        <taxon>Eurotiomycetidae</taxon>
        <taxon>Eurotiales</taxon>
        <taxon>Aspergillaceae</taxon>
        <taxon>Penicillium</taxon>
    </lineage>
</organism>
<keyword evidence="6" id="KW-0472">Membrane</keyword>
<dbReference type="Gene3D" id="1.20.58.1480">
    <property type="match status" value="1"/>
</dbReference>
<evidence type="ECO:0000313" key="10">
    <source>
        <dbReference type="Proteomes" id="UP001215712"/>
    </source>
</evidence>
<dbReference type="SMART" id="SM00464">
    <property type="entry name" value="LON"/>
    <property type="match status" value="1"/>
</dbReference>
<keyword evidence="10" id="KW-1185">Reference proteome</keyword>
<feature type="domain" description="RING-type" evidence="7">
    <location>
        <begin position="235"/>
        <end position="273"/>
    </location>
</feature>
<dbReference type="InterPro" id="IPR017907">
    <property type="entry name" value="Znf_RING_CS"/>
</dbReference>